<evidence type="ECO:0000256" key="2">
    <source>
        <dbReference type="ARBA" id="ARBA00022801"/>
    </source>
</evidence>
<comment type="catalytic activity">
    <reaction evidence="4">
        <text>a 2'-deoxyribonucleoside 5'-triphosphate + H2O = a 2'-deoxyribonucleoside 5'-phosphate + diphosphate + H(+)</text>
        <dbReference type="Rhea" id="RHEA:44644"/>
        <dbReference type="ChEBI" id="CHEBI:15377"/>
        <dbReference type="ChEBI" id="CHEBI:15378"/>
        <dbReference type="ChEBI" id="CHEBI:33019"/>
        <dbReference type="ChEBI" id="CHEBI:61560"/>
        <dbReference type="ChEBI" id="CHEBI:65317"/>
        <dbReference type="EC" id="3.6.1.9"/>
    </reaction>
</comment>
<protein>
    <recommendedName>
        <fullName evidence="4">Nucleoside triphosphate pyrophosphatase</fullName>
        <ecNumber evidence="4">3.6.1.9</ecNumber>
    </recommendedName>
    <alternativeName>
        <fullName evidence="4">Nucleotide pyrophosphatase</fullName>
        <shortName evidence="4">Nucleotide PPase</shortName>
    </alternativeName>
</protein>
<dbReference type="EC" id="3.6.1.9" evidence="4"/>
<keyword evidence="6" id="KW-1185">Reference proteome</keyword>
<accession>A0ABN6VBP4</accession>
<evidence type="ECO:0000256" key="1">
    <source>
        <dbReference type="ARBA" id="ARBA00001968"/>
    </source>
</evidence>
<dbReference type="CDD" id="cd00555">
    <property type="entry name" value="Maf"/>
    <property type="match status" value="1"/>
</dbReference>
<dbReference type="InterPro" id="IPR029001">
    <property type="entry name" value="ITPase-like_fam"/>
</dbReference>
<proteinExistence type="inferred from homology"/>
<keyword evidence="3 4" id="KW-0546">Nucleotide metabolism</keyword>
<dbReference type="EMBL" id="AP027142">
    <property type="protein sequence ID" value="BDV32677.1"/>
    <property type="molecule type" value="Genomic_DNA"/>
</dbReference>
<comment type="subcellular location">
    <subcellularLocation>
        <location evidence="4">Cytoplasm</location>
    </subcellularLocation>
</comment>
<evidence type="ECO:0000256" key="4">
    <source>
        <dbReference type="HAMAP-Rule" id="MF_00528"/>
    </source>
</evidence>
<dbReference type="Pfam" id="PF02545">
    <property type="entry name" value="Maf"/>
    <property type="match status" value="1"/>
</dbReference>
<comment type="function">
    <text evidence="4">Nucleoside triphosphate pyrophosphatase. May have a dual role in cell division arrest and in preventing the incorporation of modified nucleotides into cellular nucleic acids.</text>
</comment>
<dbReference type="Proteomes" id="UP001317629">
    <property type="component" value="Chromosome"/>
</dbReference>
<dbReference type="PANTHER" id="PTHR43213">
    <property type="entry name" value="BIFUNCTIONAL DTTP/UTP PYROPHOSPHATASE/METHYLTRANSFERASE PROTEIN-RELATED"/>
    <property type="match status" value="1"/>
</dbReference>
<dbReference type="SUPFAM" id="SSF52972">
    <property type="entry name" value="ITPase-like"/>
    <property type="match status" value="1"/>
</dbReference>
<dbReference type="HAMAP" id="MF_00528">
    <property type="entry name" value="Maf"/>
    <property type="match status" value="1"/>
</dbReference>
<dbReference type="PIRSF" id="PIRSF006305">
    <property type="entry name" value="Maf"/>
    <property type="match status" value="1"/>
</dbReference>
<dbReference type="Gene3D" id="3.90.950.10">
    <property type="match status" value="1"/>
</dbReference>
<organism evidence="5 6">
    <name type="scientific">Methylocystis iwaonis</name>
    <dbReference type="NCBI Taxonomy" id="2885079"/>
    <lineage>
        <taxon>Bacteria</taxon>
        <taxon>Pseudomonadati</taxon>
        <taxon>Pseudomonadota</taxon>
        <taxon>Alphaproteobacteria</taxon>
        <taxon>Hyphomicrobiales</taxon>
        <taxon>Methylocystaceae</taxon>
        <taxon>Methylocystis</taxon>
    </lineage>
</organism>
<evidence type="ECO:0000313" key="5">
    <source>
        <dbReference type="EMBL" id="BDV32677.1"/>
    </source>
</evidence>
<gene>
    <name evidence="5" type="ORF">SS37A_02060</name>
</gene>
<comment type="cofactor">
    <cofactor evidence="1 4">
        <name>a divalent metal cation</name>
        <dbReference type="ChEBI" id="CHEBI:60240"/>
    </cofactor>
</comment>
<evidence type="ECO:0000313" key="6">
    <source>
        <dbReference type="Proteomes" id="UP001317629"/>
    </source>
</evidence>
<evidence type="ECO:0000256" key="3">
    <source>
        <dbReference type="ARBA" id="ARBA00023080"/>
    </source>
</evidence>
<keyword evidence="2 4" id="KW-0378">Hydrolase</keyword>
<comment type="caution">
    <text evidence="4">Lacks conserved residue(s) required for the propagation of feature annotation.</text>
</comment>
<dbReference type="RefSeq" id="WP_281929842.1">
    <property type="nucleotide sequence ID" value="NZ_AP027142.1"/>
</dbReference>
<comment type="catalytic activity">
    <reaction evidence="4">
        <text>a ribonucleoside 5'-triphosphate + H2O = a ribonucleoside 5'-phosphate + diphosphate + H(+)</text>
        <dbReference type="Rhea" id="RHEA:23996"/>
        <dbReference type="ChEBI" id="CHEBI:15377"/>
        <dbReference type="ChEBI" id="CHEBI:15378"/>
        <dbReference type="ChEBI" id="CHEBI:33019"/>
        <dbReference type="ChEBI" id="CHEBI:58043"/>
        <dbReference type="ChEBI" id="CHEBI:61557"/>
        <dbReference type="EC" id="3.6.1.9"/>
    </reaction>
</comment>
<dbReference type="PANTHER" id="PTHR43213:SF5">
    <property type="entry name" value="BIFUNCTIONAL DTTP_UTP PYROPHOSPHATASE_METHYLTRANSFERASE PROTEIN-RELATED"/>
    <property type="match status" value="1"/>
</dbReference>
<keyword evidence="4" id="KW-0963">Cytoplasm</keyword>
<dbReference type="InterPro" id="IPR003697">
    <property type="entry name" value="Maf-like"/>
</dbReference>
<comment type="similarity">
    <text evidence="4">Belongs to the Maf family.</text>
</comment>
<name>A0ABN6VBP4_9HYPH</name>
<reference evidence="5 6" key="1">
    <citation type="journal article" date="2023" name="Int. J. Syst. Evol. Microbiol.">
        <title>Methylocystis iwaonis sp. nov., a type II methane-oxidizing bacterium from surface soil of a rice paddy field in Japan, and emended description of the genus Methylocystis (ex Whittenbury et al. 1970) Bowman et al. 1993.</title>
        <authorList>
            <person name="Kaise H."/>
            <person name="Sawadogo J.B."/>
            <person name="Alam M.S."/>
            <person name="Ueno C."/>
            <person name="Dianou D."/>
            <person name="Shinjo R."/>
            <person name="Asakawa S."/>
        </authorList>
    </citation>
    <scope>NUCLEOTIDE SEQUENCE [LARGE SCALE GENOMIC DNA]</scope>
    <source>
        <strain evidence="5 6">SS37A-Re</strain>
    </source>
</reference>
<feature type="active site" description="Proton acceptor" evidence="4">
    <location>
        <position position="85"/>
    </location>
</feature>
<sequence length="208" mass="21994">MSDVASFSFWRASEPLILASKSAGRRQVLAQAGIPFDCRPVDLDERAIESSLGPVGADAIAQALARAKAAAASVAERGRLVLGADQVASCEGRIFGKPENREKAAELLGFLSGRRHRLHSAIALCRDGAVCFETVVHADLAMRELSVSFIDDYLDAMGAAAFTSAGAYQVEGLGAHLFSEVCGDHWTIMGMPILPLLDALRRLGALAA</sequence>